<dbReference type="RefSeq" id="WP_188759514.1">
    <property type="nucleotide sequence ID" value="NZ_BMJB01000001.1"/>
</dbReference>
<keyword evidence="1" id="KW-1133">Transmembrane helix</keyword>
<dbReference type="Proteomes" id="UP000648801">
    <property type="component" value="Unassembled WGS sequence"/>
</dbReference>
<organism evidence="2 3">
    <name type="scientific">Edaphobacter acidisoli</name>
    <dbReference type="NCBI Taxonomy" id="2040573"/>
    <lineage>
        <taxon>Bacteria</taxon>
        <taxon>Pseudomonadati</taxon>
        <taxon>Acidobacteriota</taxon>
        <taxon>Terriglobia</taxon>
        <taxon>Terriglobales</taxon>
        <taxon>Acidobacteriaceae</taxon>
        <taxon>Edaphobacter</taxon>
    </lineage>
</organism>
<accession>A0A916RV14</accession>
<evidence type="ECO:0000313" key="2">
    <source>
        <dbReference type="EMBL" id="GGA71861.1"/>
    </source>
</evidence>
<keyword evidence="1" id="KW-0812">Transmembrane</keyword>
<proteinExistence type="predicted"/>
<protein>
    <submittedName>
        <fullName evidence="2">Uncharacterized protein</fullName>
    </submittedName>
</protein>
<evidence type="ECO:0000313" key="3">
    <source>
        <dbReference type="Proteomes" id="UP000648801"/>
    </source>
</evidence>
<dbReference type="EMBL" id="BMJB01000001">
    <property type="protein sequence ID" value="GGA71861.1"/>
    <property type="molecule type" value="Genomic_DNA"/>
</dbReference>
<gene>
    <name evidence="2" type="ORF">GCM10011507_24350</name>
</gene>
<feature type="transmembrane region" description="Helical" evidence="1">
    <location>
        <begin position="48"/>
        <end position="68"/>
    </location>
</feature>
<sequence length="114" mass="12908">MNDEFEQQLKKDLERVAAPDGFADRVMRRVQTGESARLHIMPRRMLHVWQAVAAVALIGVLLGSGLAVRQRQERQRAEVLQRQFDLAMQITQRTLSGVGQRISEAGVKQDGEEQ</sequence>
<reference evidence="2" key="1">
    <citation type="journal article" date="2014" name="Int. J. Syst. Evol. Microbiol.">
        <title>Complete genome sequence of Corynebacterium casei LMG S-19264T (=DSM 44701T), isolated from a smear-ripened cheese.</title>
        <authorList>
            <consortium name="US DOE Joint Genome Institute (JGI-PGF)"/>
            <person name="Walter F."/>
            <person name="Albersmeier A."/>
            <person name="Kalinowski J."/>
            <person name="Ruckert C."/>
        </authorList>
    </citation>
    <scope>NUCLEOTIDE SEQUENCE</scope>
    <source>
        <strain evidence="2">CGMCC 1.15447</strain>
    </source>
</reference>
<name>A0A916RV14_9BACT</name>
<reference evidence="2" key="2">
    <citation type="submission" date="2020-09" db="EMBL/GenBank/DDBJ databases">
        <authorList>
            <person name="Sun Q."/>
            <person name="Zhou Y."/>
        </authorList>
    </citation>
    <scope>NUCLEOTIDE SEQUENCE</scope>
    <source>
        <strain evidence="2">CGMCC 1.15447</strain>
    </source>
</reference>
<dbReference type="AlphaFoldDB" id="A0A916RV14"/>
<keyword evidence="1" id="KW-0472">Membrane</keyword>
<keyword evidence="3" id="KW-1185">Reference proteome</keyword>
<comment type="caution">
    <text evidence="2">The sequence shown here is derived from an EMBL/GenBank/DDBJ whole genome shotgun (WGS) entry which is preliminary data.</text>
</comment>
<evidence type="ECO:0000256" key="1">
    <source>
        <dbReference type="SAM" id="Phobius"/>
    </source>
</evidence>